<organism evidence="1 2">
    <name type="scientific">Novosphingobium chloroacetimidivorans</name>
    <dbReference type="NCBI Taxonomy" id="1428314"/>
    <lineage>
        <taxon>Bacteria</taxon>
        <taxon>Pseudomonadati</taxon>
        <taxon>Pseudomonadota</taxon>
        <taxon>Alphaproteobacteria</taxon>
        <taxon>Sphingomonadales</taxon>
        <taxon>Sphingomonadaceae</taxon>
        <taxon>Novosphingobium</taxon>
    </lineage>
</organism>
<dbReference type="RefSeq" id="WP_184246898.1">
    <property type="nucleotide sequence ID" value="NZ_JACHLR010000013.1"/>
</dbReference>
<dbReference type="Proteomes" id="UP000555448">
    <property type="component" value="Unassembled WGS sequence"/>
</dbReference>
<accession>A0A7W7KCE6</accession>
<gene>
    <name evidence="1" type="ORF">HNO88_002962</name>
</gene>
<evidence type="ECO:0000313" key="1">
    <source>
        <dbReference type="EMBL" id="MBB4859633.1"/>
    </source>
</evidence>
<keyword evidence="2" id="KW-1185">Reference proteome</keyword>
<dbReference type="EMBL" id="JACHLR010000013">
    <property type="protein sequence ID" value="MBB4859633.1"/>
    <property type="molecule type" value="Genomic_DNA"/>
</dbReference>
<reference evidence="1 2" key="1">
    <citation type="submission" date="2020-08" db="EMBL/GenBank/DDBJ databases">
        <title>Functional genomics of gut bacteria from endangered species of beetles.</title>
        <authorList>
            <person name="Carlos-Shanley C."/>
        </authorList>
    </citation>
    <scope>NUCLEOTIDE SEQUENCE [LARGE SCALE GENOMIC DNA]</scope>
    <source>
        <strain evidence="1 2">S00245</strain>
    </source>
</reference>
<comment type="caution">
    <text evidence="1">The sequence shown here is derived from an EMBL/GenBank/DDBJ whole genome shotgun (WGS) entry which is preliminary data.</text>
</comment>
<protein>
    <submittedName>
        <fullName evidence="1">Uncharacterized protein</fullName>
    </submittedName>
</protein>
<evidence type="ECO:0000313" key="2">
    <source>
        <dbReference type="Proteomes" id="UP000555448"/>
    </source>
</evidence>
<name>A0A7W7KCE6_9SPHN</name>
<dbReference type="AlphaFoldDB" id="A0A7W7KCE6"/>
<sequence length="119" mass="12117">MTETRLPPLPSAAVEFNVLHDALAAGDDPLLAAAKGIAAGRGEDLQGGPSLSGKSKAELLKIAKAEEVVFADDATRDDIIAAIEGKRIADLLGPDAYVIAEGTIPADKAPDATLVGDSQ</sequence>
<proteinExistence type="predicted"/>